<reference evidence="1" key="1">
    <citation type="submission" date="2023-06" db="EMBL/GenBank/DDBJ databases">
        <title>Genome-scale phylogeny and comparative genomics of the fungal order Sordariales.</title>
        <authorList>
            <consortium name="Lawrence Berkeley National Laboratory"/>
            <person name="Hensen N."/>
            <person name="Bonometti L."/>
            <person name="Westerberg I."/>
            <person name="Brannstrom I.O."/>
            <person name="Guillou S."/>
            <person name="Cros-Aarteil S."/>
            <person name="Calhoun S."/>
            <person name="Haridas S."/>
            <person name="Kuo A."/>
            <person name="Mondo S."/>
            <person name="Pangilinan J."/>
            <person name="Riley R."/>
            <person name="LaButti K."/>
            <person name="Andreopoulos B."/>
            <person name="Lipzen A."/>
            <person name="Chen C."/>
            <person name="Yanf M."/>
            <person name="Daum C."/>
            <person name="Ng V."/>
            <person name="Clum A."/>
            <person name="Steindorff A."/>
            <person name="Ohm R."/>
            <person name="Martin F."/>
            <person name="Silar P."/>
            <person name="Natvig D."/>
            <person name="Lalanne C."/>
            <person name="Gautier V."/>
            <person name="Ament-velasquez S.L."/>
            <person name="Kruys A."/>
            <person name="Hutchinson M.I."/>
            <person name="Powell A.J."/>
            <person name="Barry K."/>
            <person name="Miller A.N."/>
            <person name="Grigoriev I.V."/>
            <person name="Debuchy R."/>
            <person name="Gladieux P."/>
            <person name="Thoren M.H."/>
            <person name="Johannesson H."/>
        </authorList>
    </citation>
    <scope>NUCLEOTIDE SEQUENCE</scope>
    <source>
        <strain evidence="1">SMH2392-1A</strain>
    </source>
</reference>
<gene>
    <name evidence="1" type="ORF">B0T26DRAFT_747956</name>
</gene>
<comment type="caution">
    <text evidence="1">The sequence shown here is derived from an EMBL/GenBank/DDBJ whole genome shotgun (WGS) entry which is preliminary data.</text>
</comment>
<evidence type="ECO:0000313" key="1">
    <source>
        <dbReference type="EMBL" id="KAK0727650.1"/>
    </source>
</evidence>
<protein>
    <submittedName>
        <fullName evidence="1">Uncharacterized protein</fullName>
    </submittedName>
</protein>
<keyword evidence="2" id="KW-1185">Reference proteome</keyword>
<dbReference type="Proteomes" id="UP001172101">
    <property type="component" value="Unassembled WGS sequence"/>
</dbReference>
<dbReference type="AlphaFoldDB" id="A0AA40B4Q9"/>
<accession>A0AA40B4Q9</accession>
<dbReference type="GeneID" id="85328173"/>
<evidence type="ECO:0000313" key="2">
    <source>
        <dbReference type="Proteomes" id="UP001172101"/>
    </source>
</evidence>
<dbReference type="EMBL" id="JAUIRO010000002">
    <property type="protein sequence ID" value="KAK0727650.1"/>
    <property type="molecule type" value="Genomic_DNA"/>
</dbReference>
<dbReference type="RefSeq" id="XP_060300505.1">
    <property type="nucleotide sequence ID" value="XM_060444903.1"/>
</dbReference>
<sequence length="143" mass="15205">MGGVRVRTAWNHHLAAPFAGDSCISRILVVSGSPVVVDRAAIEAVVSAVSALTLQDVIVADNSPANRTLVFQSRSFRAKYAIAVIMPTWLEVRVRFGVDPLSVAAAALARLLRKPRGAAAAPRSGRRDAFGFLNKADGTIRRG</sequence>
<proteinExistence type="predicted"/>
<name>A0AA40B4Q9_9PEZI</name>
<organism evidence="1 2">
    <name type="scientific">Lasiosphaeria miniovina</name>
    <dbReference type="NCBI Taxonomy" id="1954250"/>
    <lineage>
        <taxon>Eukaryota</taxon>
        <taxon>Fungi</taxon>
        <taxon>Dikarya</taxon>
        <taxon>Ascomycota</taxon>
        <taxon>Pezizomycotina</taxon>
        <taxon>Sordariomycetes</taxon>
        <taxon>Sordariomycetidae</taxon>
        <taxon>Sordariales</taxon>
        <taxon>Lasiosphaeriaceae</taxon>
        <taxon>Lasiosphaeria</taxon>
    </lineage>
</organism>